<keyword evidence="1" id="KW-0812">Transmembrane</keyword>
<keyword evidence="1" id="KW-0472">Membrane</keyword>
<proteinExistence type="predicted"/>
<evidence type="ECO:0000313" key="2">
    <source>
        <dbReference type="EMBL" id="HHF53010.1"/>
    </source>
</evidence>
<dbReference type="PANTHER" id="PTHR43021">
    <property type="entry name" value="NA(+)/H(+) ANTIPORTER-RELATED"/>
    <property type="match status" value="1"/>
</dbReference>
<feature type="transmembrane region" description="Helical" evidence="1">
    <location>
        <begin position="31"/>
        <end position="52"/>
    </location>
</feature>
<dbReference type="PANTHER" id="PTHR43021:SF2">
    <property type="entry name" value="CATION_H+ EXCHANGER DOMAIN-CONTAINING PROTEIN"/>
    <property type="match status" value="1"/>
</dbReference>
<protein>
    <recommendedName>
        <fullName evidence="3">Cation/H+ exchanger domain-containing protein</fullName>
    </recommendedName>
</protein>
<evidence type="ECO:0000256" key="1">
    <source>
        <dbReference type="SAM" id="Phobius"/>
    </source>
</evidence>
<comment type="caution">
    <text evidence="2">The sequence shown here is derived from an EMBL/GenBank/DDBJ whole genome shotgun (WGS) entry which is preliminary data.</text>
</comment>
<dbReference type="EMBL" id="DRTX01000082">
    <property type="protein sequence ID" value="HHF53010.1"/>
    <property type="molecule type" value="Genomic_DNA"/>
</dbReference>
<evidence type="ECO:0008006" key="3">
    <source>
        <dbReference type="Google" id="ProtNLM"/>
    </source>
</evidence>
<feature type="transmembrane region" description="Helical" evidence="1">
    <location>
        <begin position="64"/>
        <end position="85"/>
    </location>
</feature>
<accession>A0A7V5LT72</accession>
<dbReference type="AlphaFoldDB" id="A0A7V5LT72"/>
<dbReference type="Proteomes" id="UP000886050">
    <property type="component" value="Unassembled WGS sequence"/>
</dbReference>
<sequence length="95" mass="9957">MTYLIIRVVGKLLGAYIGGTLSKAPKKVRKYIGFGLVPQAGVALGVALIAKAEFPEVGGMILDTIIATTVVYELVGPLLTQFALVKSGEAVIPEK</sequence>
<name>A0A7V5LT72_UNCW3</name>
<gene>
    <name evidence="2" type="ORF">ENL43_01430</name>
</gene>
<organism evidence="2">
    <name type="scientific">candidate division WOR-3 bacterium</name>
    <dbReference type="NCBI Taxonomy" id="2052148"/>
    <lineage>
        <taxon>Bacteria</taxon>
        <taxon>Bacteria division WOR-3</taxon>
    </lineage>
</organism>
<reference evidence="2" key="1">
    <citation type="journal article" date="2020" name="mSystems">
        <title>Genome- and Community-Level Interaction Insights into Carbon Utilization and Element Cycling Functions of Hydrothermarchaeota in Hydrothermal Sediment.</title>
        <authorList>
            <person name="Zhou Z."/>
            <person name="Liu Y."/>
            <person name="Xu W."/>
            <person name="Pan J."/>
            <person name="Luo Z.H."/>
            <person name="Li M."/>
        </authorList>
    </citation>
    <scope>NUCLEOTIDE SEQUENCE [LARGE SCALE GENOMIC DNA]</scope>
    <source>
        <strain evidence="2">HyVt-96</strain>
    </source>
</reference>
<keyword evidence="1" id="KW-1133">Transmembrane helix</keyword>